<feature type="transmembrane region" description="Helical" evidence="1">
    <location>
        <begin position="99"/>
        <end position="119"/>
    </location>
</feature>
<evidence type="ECO:0000313" key="2">
    <source>
        <dbReference type="EMBL" id="KAF9464347.1"/>
    </source>
</evidence>
<proteinExistence type="predicted"/>
<reference evidence="2" key="1">
    <citation type="submission" date="2020-11" db="EMBL/GenBank/DDBJ databases">
        <authorList>
            <consortium name="DOE Joint Genome Institute"/>
            <person name="Ahrendt S."/>
            <person name="Riley R."/>
            <person name="Andreopoulos W."/>
            <person name="Labutti K."/>
            <person name="Pangilinan J."/>
            <person name="Ruiz-Duenas F.J."/>
            <person name="Barrasa J.M."/>
            <person name="Sanchez-Garcia M."/>
            <person name="Camarero S."/>
            <person name="Miyauchi S."/>
            <person name="Serrano A."/>
            <person name="Linde D."/>
            <person name="Babiker R."/>
            <person name="Drula E."/>
            <person name="Ayuso-Fernandez I."/>
            <person name="Pacheco R."/>
            <person name="Padilla G."/>
            <person name="Ferreira P."/>
            <person name="Barriuso J."/>
            <person name="Kellner H."/>
            <person name="Castanera R."/>
            <person name="Alfaro M."/>
            <person name="Ramirez L."/>
            <person name="Pisabarro A.G."/>
            <person name="Kuo A."/>
            <person name="Tritt A."/>
            <person name="Lipzen A."/>
            <person name="He G."/>
            <person name="Yan M."/>
            <person name="Ng V."/>
            <person name="Cullen D."/>
            <person name="Martin F."/>
            <person name="Rosso M.-N."/>
            <person name="Henrissat B."/>
            <person name="Hibbett D."/>
            <person name="Martinez A.T."/>
            <person name="Grigoriev I.V."/>
        </authorList>
    </citation>
    <scope>NUCLEOTIDE SEQUENCE</scope>
    <source>
        <strain evidence="2">CBS 247.69</strain>
    </source>
</reference>
<feature type="transmembrane region" description="Helical" evidence="1">
    <location>
        <begin position="158"/>
        <end position="186"/>
    </location>
</feature>
<organism evidence="2 3">
    <name type="scientific">Collybia nuda</name>
    <dbReference type="NCBI Taxonomy" id="64659"/>
    <lineage>
        <taxon>Eukaryota</taxon>
        <taxon>Fungi</taxon>
        <taxon>Dikarya</taxon>
        <taxon>Basidiomycota</taxon>
        <taxon>Agaricomycotina</taxon>
        <taxon>Agaricomycetes</taxon>
        <taxon>Agaricomycetidae</taxon>
        <taxon>Agaricales</taxon>
        <taxon>Tricholomatineae</taxon>
        <taxon>Clitocybaceae</taxon>
        <taxon>Collybia</taxon>
    </lineage>
</organism>
<gene>
    <name evidence="2" type="ORF">BDZ94DRAFT_1256242</name>
</gene>
<dbReference type="EMBL" id="MU150254">
    <property type="protein sequence ID" value="KAF9464347.1"/>
    <property type="molecule type" value="Genomic_DNA"/>
</dbReference>
<protein>
    <submittedName>
        <fullName evidence="2">Uncharacterized protein</fullName>
    </submittedName>
</protein>
<dbReference type="Proteomes" id="UP000807353">
    <property type="component" value="Unassembled WGS sequence"/>
</dbReference>
<name>A0A9P6CFT8_9AGAR</name>
<keyword evidence="3" id="KW-1185">Reference proteome</keyword>
<accession>A0A9P6CFT8</accession>
<evidence type="ECO:0000256" key="1">
    <source>
        <dbReference type="SAM" id="Phobius"/>
    </source>
</evidence>
<dbReference type="AlphaFoldDB" id="A0A9P6CFT8"/>
<dbReference type="OrthoDB" id="3196762at2759"/>
<sequence>MVIVKHDGDERHRIRNAGTIIRAISIATQAVICKEVLTAFPFSKCWTLSDKFTTLGAGHRQQFKGAQRQRMPLKLPALELFNAVVQCLPSSPLPLPRSLFLFTCASLFGSCLLLIISMLDMGYLSMWLNPCASVFTIIYHIGTLLISRRKRTETAPSYFSTTIFTGYLLALIWLVAFILTTVVVALGHKEHYNVEGLRQEGLPATVHSQRLQIFLTAYQMFMIGGMAVKGHSIVEREGPDPSEWRNVKPIEVEEGGSAETTNQLV</sequence>
<keyword evidence="1" id="KW-0472">Membrane</keyword>
<comment type="caution">
    <text evidence="2">The sequence shown here is derived from an EMBL/GenBank/DDBJ whole genome shotgun (WGS) entry which is preliminary data.</text>
</comment>
<keyword evidence="1" id="KW-0812">Transmembrane</keyword>
<feature type="transmembrane region" description="Helical" evidence="1">
    <location>
        <begin position="125"/>
        <end position="146"/>
    </location>
</feature>
<evidence type="ECO:0000313" key="3">
    <source>
        <dbReference type="Proteomes" id="UP000807353"/>
    </source>
</evidence>
<keyword evidence="1" id="KW-1133">Transmembrane helix</keyword>